<accession>A0A5C3LQ14</accession>
<evidence type="ECO:0008006" key="3">
    <source>
        <dbReference type="Google" id="ProtNLM"/>
    </source>
</evidence>
<dbReference type="EMBL" id="ML213624">
    <property type="protein sequence ID" value="TFK35174.1"/>
    <property type="molecule type" value="Genomic_DNA"/>
</dbReference>
<protein>
    <recommendedName>
        <fullName evidence="3">BTB domain-containing protein</fullName>
    </recommendedName>
</protein>
<name>A0A5C3LQ14_9AGAR</name>
<organism evidence="1 2">
    <name type="scientific">Crucibulum laeve</name>
    <dbReference type="NCBI Taxonomy" id="68775"/>
    <lineage>
        <taxon>Eukaryota</taxon>
        <taxon>Fungi</taxon>
        <taxon>Dikarya</taxon>
        <taxon>Basidiomycota</taxon>
        <taxon>Agaricomycotina</taxon>
        <taxon>Agaricomycetes</taxon>
        <taxon>Agaricomycetidae</taxon>
        <taxon>Agaricales</taxon>
        <taxon>Agaricineae</taxon>
        <taxon>Nidulariaceae</taxon>
        <taxon>Crucibulum</taxon>
    </lineage>
</organism>
<dbReference type="AlphaFoldDB" id="A0A5C3LQ14"/>
<sequence length="285" mass="32857">MRTTKLEDTPGRFHPIFNSSDADIVLHSREGTYYRVSSCTLRNTTGFFRQLISQNGNERGEHIPIDETDSTLERVLRMTCGLETPQWKSFDELEDTVTLIEKWDAAGPLSVIRSAIFAPLFLTDPLRLYALVTRFGWEEEIKLASTYTLPVNLYDDQHQKYLEKLSSRYLLSLLRLHKKRRDEFKKLIDSEEIFSAGNAVHANCMGCGEDADNHTWRELKARMFVEMDRRPLGDTLCGLDMEEWPEAIACWEARCTKEGCGRLNYSKIATLRDVMDCVGRLPFTI</sequence>
<keyword evidence="2" id="KW-1185">Reference proteome</keyword>
<reference evidence="1 2" key="1">
    <citation type="journal article" date="2019" name="Nat. Ecol. Evol.">
        <title>Megaphylogeny resolves global patterns of mushroom evolution.</title>
        <authorList>
            <person name="Varga T."/>
            <person name="Krizsan K."/>
            <person name="Foldi C."/>
            <person name="Dima B."/>
            <person name="Sanchez-Garcia M."/>
            <person name="Sanchez-Ramirez S."/>
            <person name="Szollosi G.J."/>
            <person name="Szarkandi J.G."/>
            <person name="Papp V."/>
            <person name="Albert L."/>
            <person name="Andreopoulos W."/>
            <person name="Angelini C."/>
            <person name="Antonin V."/>
            <person name="Barry K.W."/>
            <person name="Bougher N.L."/>
            <person name="Buchanan P."/>
            <person name="Buyck B."/>
            <person name="Bense V."/>
            <person name="Catcheside P."/>
            <person name="Chovatia M."/>
            <person name="Cooper J."/>
            <person name="Damon W."/>
            <person name="Desjardin D."/>
            <person name="Finy P."/>
            <person name="Geml J."/>
            <person name="Haridas S."/>
            <person name="Hughes K."/>
            <person name="Justo A."/>
            <person name="Karasinski D."/>
            <person name="Kautmanova I."/>
            <person name="Kiss B."/>
            <person name="Kocsube S."/>
            <person name="Kotiranta H."/>
            <person name="LaButti K.M."/>
            <person name="Lechner B.E."/>
            <person name="Liimatainen K."/>
            <person name="Lipzen A."/>
            <person name="Lukacs Z."/>
            <person name="Mihaltcheva S."/>
            <person name="Morgado L.N."/>
            <person name="Niskanen T."/>
            <person name="Noordeloos M.E."/>
            <person name="Ohm R.A."/>
            <person name="Ortiz-Santana B."/>
            <person name="Ovrebo C."/>
            <person name="Racz N."/>
            <person name="Riley R."/>
            <person name="Savchenko A."/>
            <person name="Shiryaev A."/>
            <person name="Soop K."/>
            <person name="Spirin V."/>
            <person name="Szebenyi C."/>
            <person name="Tomsovsky M."/>
            <person name="Tulloss R.E."/>
            <person name="Uehling J."/>
            <person name="Grigoriev I.V."/>
            <person name="Vagvolgyi C."/>
            <person name="Papp T."/>
            <person name="Martin F.M."/>
            <person name="Miettinen O."/>
            <person name="Hibbett D.S."/>
            <person name="Nagy L.G."/>
        </authorList>
    </citation>
    <scope>NUCLEOTIDE SEQUENCE [LARGE SCALE GENOMIC DNA]</scope>
    <source>
        <strain evidence="1 2">CBS 166.37</strain>
    </source>
</reference>
<dbReference type="OrthoDB" id="3266199at2759"/>
<proteinExistence type="predicted"/>
<dbReference type="Proteomes" id="UP000308652">
    <property type="component" value="Unassembled WGS sequence"/>
</dbReference>
<gene>
    <name evidence="1" type="ORF">BDQ12DRAFT_760384</name>
</gene>
<evidence type="ECO:0000313" key="1">
    <source>
        <dbReference type="EMBL" id="TFK35174.1"/>
    </source>
</evidence>
<evidence type="ECO:0000313" key="2">
    <source>
        <dbReference type="Proteomes" id="UP000308652"/>
    </source>
</evidence>